<accession>A0A9P5BYR1</accession>
<protein>
    <submittedName>
        <fullName evidence="1">Uncharacterized protein</fullName>
    </submittedName>
</protein>
<keyword evidence="2" id="KW-1185">Reference proteome</keyword>
<dbReference type="OrthoDB" id="3746122at2759"/>
<dbReference type="Proteomes" id="UP000758155">
    <property type="component" value="Unassembled WGS sequence"/>
</dbReference>
<evidence type="ECO:0000313" key="2">
    <source>
        <dbReference type="Proteomes" id="UP000758155"/>
    </source>
</evidence>
<evidence type="ECO:0000313" key="1">
    <source>
        <dbReference type="EMBL" id="KAF3036459.1"/>
    </source>
</evidence>
<name>A0A9P5BYR1_9PLEO</name>
<dbReference type="AlphaFoldDB" id="A0A9P5BYR1"/>
<reference evidence="1" key="1">
    <citation type="submission" date="2019-04" db="EMBL/GenBank/DDBJ databases">
        <title>Sequencing of skin fungus with MAO and IRED activity.</title>
        <authorList>
            <person name="Marsaioli A.J."/>
            <person name="Bonatto J.M.C."/>
            <person name="Reis Junior O."/>
        </authorList>
    </citation>
    <scope>NUCLEOTIDE SEQUENCE</scope>
    <source>
        <strain evidence="1">28M1</strain>
    </source>
</reference>
<sequence length="104" mass="11726">MAKTGVPETLESLGLKDHGTSGYRARAVFYCEPLLRLYKLEIPSLFGRLMRDEGIFLDRADPDIVHAELEELLIELGPLIWCLLVSVRDIIFSSQSKAVVTHQI</sequence>
<dbReference type="EMBL" id="SWKV01000050">
    <property type="protein sequence ID" value="KAF3036459.1"/>
    <property type="molecule type" value="Genomic_DNA"/>
</dbReference>
<gene>
    <name evidence="1" type="ORF">E8E12_006055</name>
</gene>
<proteinExistence type="predicted"/>
<organism evidence="1 2">
    <name type="scientific">Didymella heteroderae</name>
    <dbReference type="NCBI Taxonomy" id="1769908"/>
    <lineage>
        <taxon>Eukaryota</taxon>
        <taxon>Fungi</taxon>
        <taxon>Dikarya</taxon>
        <taxon>Ascomycota</taxon>
        <taxon>Pezizomycotina</taxon>
        <taxon>Dothideomycetes</taxon>
        <taxon>Pleosporomycetidae</taxon>
        <taxon>Pleosporales</taxon>
        <taxon>Pleosporineae</taxon>
        <taxon>Didymellaceae</taxon>
        <taxon>Didymella</taxon>
    </lineage>
</organism>
<comment type="caution">
    <text evidence="1">The sequence shown here is derived from an EMBL/GenBank/DDBJ whole genome shotgun (WGS) entry which is preliminary data.</text>
</comment>